<dbReference type="Proteomes" id="UP000276133">
    <property type="component" value="Unassembled WGS sequence"/>
</dbReference>
<keyword evidence="3" id="KW-1185">Reference proteome</keyword>
<comment type="caution">
    <text evidence="2">The sequence shown here is derived from an EMBL/GenBank/DDBJ whole genome shotgun (WGS) entry which is preliminary data.</text>
</comment>
<accession>A0A3M7QT78</accession>
<feature type="domain" description="Mediator of RNA polymerase II transcription subunit 25 von Willebrand factor type A" evidence="1">
    <location>
        <begin position="46"/>
        <end position="165"/>
    </location>
</feature>
<dbReference type="OrthoDB" id="7690434at2759"/>
<dbReference type="Pfam" id="PF11265">
    <property type="entry name" value="Med25_VWA"/>
    <property type="match status" value="1"/>
</dbReference>
<proteinExistence type="predicted"/>
<dbReference type="InterPro" id="IPR021419">
    <property type="entry name" value="Mediator_Med25_VWA"/>
</dbReference>
<dbReference type="EMBL" id="REGN01005195">
    <property type="protein sequence ID" value="RNA14419.1"/>
    <property type="molecule type" value="Genomic_DNA"/>
</dbReference>
<organism evidence="2 3">
    <name type="scientific">Brachionus plicatilis</name>
    <name type="common">Marine rotifer</name>
    <name type="synonym">Brachionus muelleri</name>
    <dbReference type="NCBI Taxonomy" id="10195"/>
    <lineage>
        <taxon>Eukaryota</taxon>
        <taxon>Metazoa</taxon>
        <taxon>Spiralia</taxon>
        <taxon>Gnathifera</taxon>
        <taxon>Rotifera</taxon>
        <taxon>Eurotatoria</taxon>
        <taxon>Monogononta</taxon>
        <taxon>Pseudotrocha</taxon>
        <taxon>Ploima</taxon>
        <taxon>Brachionidae</taxon>
        <taxon>Brachionus</taxon>
    </lineage>
</organism>
<protein>
    <submittedName>
        <fullName evidence="2">Mediator of RNA polymerase II transcription subunit 25</fullName>
    </submittedName>
</protein>
<name>A0A3M7QT78_BRAPC</name>
<evidence type="ECO:0000259" key="1">
    <source>
        <dbReference type="Pfam" id="PF11265"/>
    </source>
</evidence>
<reference evidence="2 3" key="1">
    <citation type="journal article" date="2018" name="Sci. Rep.">
        <title>Genomic signatures of local adaptation to the degree of environmental predictability in rotifers.</title>
        <authorList>
            <person name="Franch-Gras L."/>
            <person name="Hahn C."/>
            <person name="Garcia-Roger E.M."/>
            <person name="Carmona M.J."/>
            <person name="Serra M."/>
            <person name="Gomez A."/>
        </authorList>
    </citation>
    <scope>NUCLEOTIDE SEQUENCE [LARGE SCALE GENOMIC DNA]</scope>
    <source>
        <strain evidence="2">HYR1</strain>
    </source>
</reference>
<evidence type="ECO:0000313" key="2">
    <source>
        <dbReference type="EMBL" id="RNA14419.1"/>
    </source>
</evidence>
<sequence>MKLNEERFFSPFNYANDVLFSLIQLNLRVLLNRRGKLVLENVTLRHTVFAAISYKGINSTPNSICSLINPNANARQFCEKIESPMEFWSQDEEFHLAEGFAMALEIFEELDKKRDKLQIERHNQMRHIVLIASQKPYEDVPIFESKRYKGQKLDNILHNLSQGKILQHSKKVQQSKKKLITNINCIILVVPDLKAETFLKIVYDYIEDENIN</sequence>
<evidence type="ECO:0000313" key="3">
    <source>
        <dbReference type="Proteomes" id="UP000276133"/>
    </source>
</evidence>
<dbReference type="AlphaFoldDB" id="A0A3M7QT78"/>
<gene>
    <name evidence="2" type="ORF">BpHYR1_028575</name>
</gene>